<dbReference type="Proteomes" id="UP000553706">
    <property type="component" value="Unassembled WGS sequence"/>
</dbReference>
<accession>A0A840VS15</accession>
<keyword evidence="1" id="KW-0732">Signal</keyword>
<comment type="caution">
    <text evidence="3">The sequence shown here is derived from an EMBL/GenBank/DDBJ whole genome shotgun (WGS) entry which is preliminary data.</text>
</comment>
<keyword evidence="4" id="KW-1185">Reference proteome</keyword>
<gene>
    <name evidence="3" type="ORF">HNP71_002665</name>
</gene>
<feature type="domain" description="Lipid/polyisoprenoid-binding YceI-like" evidence="2">
    <location>
        <begin position="34"/>
        <end position="198"/>
    </location>
</feature>
<proteinExistence type="predicted"/>
<dbReference type="Pfam" id="PF04264">
    <property type="entry name" value="YceI"/>
    <property type="match status" value="1"/>
</dbReference>
<dbReference type="SUPFAM" id="SSF101874">
    <property type="entry name" value="YceI-like"/>
    <property type="match status" value="1"/>
</dbReference>
<dbReference type="PANTHER" id="PTHR34406:SF1">
    <property type="entry name" value="PROTEIN YCEI"/>
    <property type="match status" value="1"/>
</dbReference>
<organism evidence="3 4">
    <name type="scientific">Acidocella aromatica</name>
    <dbReference type="NCBI Taxonomy" id="1303579"/>
    <lineage>
        <taxon>Bacteria</taxon>
        <taxon>Pseudomonadati</taxon>
        <taxon>Pseudomonadota</taxon>
        <taxon>Alphaproteobacteria</taxon>
        <taxon>Acetobacterales</taxon>
        <taxon>Acidocellaceae</taxon>
        <taxon>Acidocella</taxon>
    </lineage>
</organism>
<dbReference type="InterPro" id="IPR007372">
    <property type="entry name" value="Lipid/polyisoprenoid-bd_YceI"/>
</dbReference>
<reference evidence="3 4" key="1">
    <citation type="submission" date="2020-08" db="EMBL/GenBank/DDBJ databases">
        <title>Genomic Encyclopedia of Type Strains, Phase IV (KMG-IV): sequencing the most valuable type-strain genomes for metagenomic binning, comparative biology and taxonomic classification.</title>
        <authorList>
            <person name="Goeker M."/>
        </authorList>
    </citation>
    <scope>NUCLEOTIDE SEQUENCE [LARGE SCALE GENOMIC DNA]</scope>
    <source>
        <strain evidence="3 4">DSM 27026</strain>
    </source>
</reference>
<evidence type="ECO:0000256" key="1">
    <source>
        <dbReference type="SAM" id="SignalP"/>
    </source>
</evidence>
<dbReference type="PANTHER" id="PTHR34406">
    <property type="entry name" value="PROTEIN YCEI"/>
    <property type="match status" value="1"/>
</dbReference>
<sequence length="199" mass="21284">MKTKLLALAALALPSLALAQSVADANPADVKAGAYTVEPSHTRVLFAVSHMGFTTWYGDFTNVSGSLNLDPAKLSSTSFDITIPANTVSTTNTKLDGELNSPEWFDTAKYPTIEFKSEKVVRTGKDTALVTGELTFHGVTKPETLKVTFNAAGVNPLSKQYTVGFNATGTLKRSDFNQKTYVPLIGDDVTLTISAAFVQ</sequence>
<evidence type="ECO:0000313" key="3">
    <source>
        <dbReference type="EMBL" id="MBB5374391.1"/>
    </source>
</evidence>
<feature type="signal peptide" evidence="1">
    <location>
        <begin position="1"/>
        <end position="19"/>
    </location>
</feature>
<dbReference type="InterPro" id="IPR036761">
    <property type="entry name" value="TTHA0802/YceI-like_sf"/>
</dbReference>
<dbReference type="AlphaFoldDB" id="A0A840VS15"/>
<dbReference type="SMART" id="SM00867">
    <property type="entry name" value="YceI"/>
    <property type="match status" value="1"/>
</dbReference>
<evidence type="ECO:0000313" key="4">
    <source>
        <dbReference type="Proteomes" id="UP000553706"/>
    </source>
</evidence>
<evidence type="ECO:0000259" key="2">
    <source>
        <dbReference type="SMART" id="SM00867"/>
    </source>
</evidence>
<dbReference type="EMBL" id="JACHFJ010000016">
    <property type="protein sequence ID" value="MBB5374391.1"/>
    <property type="molecule type" value="Genomic_DNA"/>
</dbReference>
<dbReference type="RefSeq" id="WP_183267409.1">
    <property type="nucleotide sequence ID" value="NZ_JACHFJ010000016.1"/>
</dbReference>
<name>A0A840VS15_9PROT</name>
<protein>
    <submittedName>
        <fullName evidence="3">Polyisoprenoid-binding protein YceI</fullName>
    </submittedName>
</protein>
<feature type="chain" id="PRO_5032978877" evidence="1">
    <location>
        <begin position="20"/>
        <end position="199"/>
    </location>
</feature>
<dbReference type="Gene3D" id="2.40.128.110">
    <property type="entry name" value="Lipid/polyisoprenoid-binding, YceI-like"/>
    <property type="match status" value="1"/>
</dbReference>